<dbReference type="Gene3D" id="1.10.10.60">
    <property type="entry name" value="Homeodomain-like"/>
    <property type="match status" value="1"/>
</dbReference>
<sequence>MTDTGTPVPAEAARTDRRVERGNQTRQLILRRTVDIASVEGLAGLSLGRLAGELKLSKSGVFALFGSKEELQLATVRAAKRVYVQHVVQPAQEEPPGIGRVLTLAESWIRYSEERVFPGGCFFHSVSAEFDARQGPVRDAIATARREWIAYIEQTIEEAREAGEVGPDTEVAQLAFEILAFLETANADSVLHDDPASYGRARAAIRSRLTGCATDASLLPQP</sequence>
<accession>A0ABT2JXI2</accession>
<name>A0ABT2JXI2_9ACTN</name>
<evidence type="ECO:0000313" key="4">
    <source>
        <dbReference type="EMBL" id="MCT2592581.1"/>
    </source>
</evidence>
<keyword evidence="2" id="KW-0804">Transcription</keyword>
<keyword evidence="5" id="KW-1185">Reference proteome</keyword>
<dbReference type="Gene3D" id="1.10.357.10">
    <property type="entry name" value="Tetracycline Repressor, domain 2"/>
    <property type="match status" value="1"/>
</dbReference>
<dbReference type="RefSeq" id="WP_260219902.1">
    <property type="nucleotide sequence ID" value="NZ_JAJAGO010000010.1"/>
</dbReference>
<dbReference type="PANTHER" id="PTHR47506:SF6">
    <property type="entry name" value="HTH-TYPE TRANSCRIPTIONAL REPRESSOR NEMR"/>
    <property type="match status" value="1"/>
</dbReference>
<dbReference type="SUPFAM" id="SSF48498">
    <property type="entry name" value="Tetracyclin repressor-like, C-terminal domain"/>
    <property type="match status" value="1"/>
</dbReference>
<reference evidence="4 5" key="1">
    <citation type="submission" date="2021-10" db="EMBL/GenBank/DDBJ databases">
        <title>Streptomyces gossypii sp. nov., isolated from soil collected from cotton field.</title>
        <authorList>
            <person name="Ge X."/>
            <person name="Chen X."/>
            <person name="Liu W."/>
        </authorList>
    </citation>
    <scope>NUCLEOTIDE SEQUENCE [LARGE SCALE GENOMIC DNA]</scope>
    <source>
        <strain evidence="4 5">N2-109</strain>
    </source>
</reference>
<evidence type="ECO:0000313" key="5">
    <source>
        <dbReference type="Proteomes" id="UP001156389"/>
    </source>
</evidence>
<dbReference type="PANTHER" id="PTHR47506">
    <property type="entry name" value="TRANSCRIPTIONAL REGULATORY PROTEIN"/>
    <property type="match status" value="1"/>
</dbReference>
<organism evidence="4 5">
    <name type="scientific">Streptomyces gossypii</name>
    <dbReference type="NCBI Taxonomy" id="2883101"/>
    <lineage>
        <taxon>Bacteria</taxon>
        <taxon>Bacillati</taxon>
        <taxon>Actinomycetota</taxon>
        <taxon>Actinomycetes</taxon>
        <taxon>Kitasatosporales</taxon>
        <taxon>Streptomycetaceae</taxon>
        <taxon>Streptomyces</taxon>
    </lineage>
</organism>
<comment type="caution">
    <text evidence="4">The sequence shown here is derived from an EMBL/GenBank/DDBJ whole genome shotgun (WGS) entry which is preliminary data.</text>
</comment>
<keyword evidence="1" id="KW-0805">Transcription regulation</keyword>
<proteinExistence type="predicted"/>
<dbReference type="SUPFAM" id="SSF46689">
    <property type="entry name" value="Homeodomain-like"/>
    <property type="match status" value="1"/>
</dbReference>
<evidence type="ECO:0000256" key="1">
    <source>
        <dbReference type="ARBA" id="ARBA00023015"/>
    </source>
</evidence>
<dbReference type="EMBL" id="JAJAGO010000010">
    <property type="protein sequence ID" value="MCT2592581.1"/>
    <property type="molecule type" value="Genomic_DNA"/>
</dbReference>
<dbReference type="Pfam" id="PF16925">
    <property type="entry name" value="TetR_C_13"/>
    <property type="match status" value="1"/>
</dbReference>
<gene>
    <name evidence="4" type="ORF">LHJ74_22170</name>
</gene>
<feature type="domain" description="Tetracyclin repressor-like C-terminal" evidence="3">
    <location>
        <begin position="97"/>
        <end position="205"/>
    </location>
</feature>
<evidence type="ECO:0000259" key="3">
    <source>
        <dbReference type="Pfam" id="PF16925"/>
    </source>
</evidence>
<dbReference type="InterPro" id="IPR036271">
    <property type="entry name" value="Tet_transcr_reg_TetR-rel_C_sf"/>
</dbReference>
<evidence type="ECO:0000256" key="2">
    <source>
        <dbReference type="ARBA" id="ARBA00023163"/>
    </source>
</evidence>
<dbReference type="InterPro" id="IPR011075">
    <property type="entry name" value="TetR_C"/>
</dbReference>
<dbReference type="InterPro" id="IPR009057">
    <property type="entry name" value="Homeodomain-like_sf"/>
</dbReference>
<dbReference type="Proteomes" id="UP001156389">
    <property type="component" value="Unassembled WGS sequence"/>
</dbReference>
<protein>
    <submittedName>
        <fullName evidence="4">TetR/AcrR family transcriptional regulator</fullName>
    </submittedName>
</protein>